<reference evidence="3 4" key="1">
    <citation type="submission" date="2020-04" db="EMBL/GenBank/DDBJ databases">
        <title>Azohydromonas sp. isolated from soil.</title>
        <authorList>
            <person name="Dahal R.H."/>
        </authorList>
    </citation>
    <scope>NUCLEOTIDE SEQUENCE [LARGE SCALE GENOMIC DNA]</scope>
    <source>
        <strain evidence="3 4">G-1-1-14</strain>
    </source>
</reference>
<keyword evidence="2" id="KW-1133">Transmembrane helix</keyword>
<keyword evidence="2" id="KW-0472">Membrane</keyword>
<feature type="transmembrane region" description="Helical" evidence="2">
    <location>
        <begin position="267"/>
        <end position="285"/>
    </location>
</feature>
<accession>A0A848FF32</accession>
<comment type="caution">
    <text evidence="3">The sequence shown here is derived from an EMBL/GenBank/DDBJ whole genome shotgun (WGS) entry which is preliminary data.</text>
</comment>
<gene>
    <name evidence="3" type="ORF">HHL10_28090</name>
</gene>
<keyword evidence="2" id="KW-0812">Transmembrane</keyword>
<feature type="transmembrane region" description="Helical" evidence="2">
    <location>
        <begin position="126"/>
        <end position="150"/>
    </location>
</feature>
<keyword evidence="4" id="KW-1185">Reference proteome</keyword>
<dbReference type="AlphaFoldDB" id="A0A848FF32"/>
<evidence type="ECO:0000256" key="2">
    <source>
        <dbReference type="SAM" id="Phobius"/>
    </source>
</evidence>
<sequence length="324" mass="35149">MHADGIEGRPISHPASGFPRFLQWFIDHHQMLLAMAWLLLLLGVVGMTATAHGPWNKNILRDPGPMETVSSVDGLLRVINEQTDNWPQPQNAPVPGKAENGQQPPPAPDQGAKSEPKKVDLSKFRLAFYFDSLAIVPGYTLLFLIQYLLLKACLIAEPKRQASQEKPLRNPSMNRHEVLFHLMCAVPVAAALFDLAENGMTVRAVEDAASYVLADATVADMRSASVWKWSLLAASCGLLAFLCWQAAKPMAGGSELVMSLNPKERRFLKTALGLAAVAALVFGLFPWAPDLLLAGMAAMGLAWACAGLACLSALKREQPHSRAP</sequence>
<feature type="transmembrane region" description="Helical" evidence="2">
    <location>
        <begin position="291"/>
        <end position="314"/>
    </location>
</feature>
<evidence type="ECO:0000313" key="4">
    <source>
        <dbReference type="Proteomes" id="UP000574067"/>
    </source>
</evidence>
<dbReference type="EMBL" id="JABBFW010000042">
    <property type="protein sequence ID" value="NML18837.1"/>
    <property type="molecule type" value="Genomic_DNA"/>
</dbReference>
<dbReference type="Proteomes" id="UP000574067">
    <property type="component" value="Unassembled WGS sequence"/>
</dbReference>
<evidence type="ECO:0000313" key="3">
    <source>
        <dbReference type="EMBL" id="NML18837.1"/>
    </source>
</evidence>
<name>A0A848FF32_9BURK</name>
<feature type="region of interest" description="Disordered" evidence="1">
    <location>
        <begin position="84"/>
        <end position="116"/>
    </location>
</feature>
<organism evidence="3 4">
    <name type="scientific">Azohydromonas caseinilytica</name>
    <dbReference type="NCBI Taxonomy" id="2728836"/>
    <lineage>
        <taxon>Bacteria</taxon>
        <taxon>Pseudomonadati</taxon>
        <taxon>Pseudomonadota</taxon>
        <taxon>Betaproteobacteria</taxon>
        <taxon>Burkholderiales</taxon>
        <taxon>Sphaerotilaceae</taxon>
        <taxon>Azohydromonas</taxon>
    </lineage>
</organism>
<evidence type="ECO:0000256" key="1">
    <source>
        <dbReference type="SAM" id="MobiDB-lite"/>
    </source>
</evidence>
<dbReference type="RefSeq" id="WP_169163731.1">
    <property type="nucleotide sequence ID" value="NZ_JABBFW010000042.1"/>
</dbReference>
<feature type="transmembrane region" description="Helical" evidence="2">
    <location>
        <begin position="31"/>
        <end position="51"/>
    </location>
</feature>
<proteinExistence type="predicted"/>
<protein>
    <submittedName>
        <fullName evidence="3">Uncharacterized protein</fullName>
    </submittedName>
</protein>